<evidence type="ECO:0000259" key="5">
    <source>
        <dbReference type="PROSITE" id="PS51462"/>
    </source>
</evidence>
<name>A0AAE3ZH73_9ACTN</name>
<dbReference type="Pfam" id="PF00293">
    <property type="entry name" value="NUDIX"/>
    <property type="match status" value="1"/>
</dbReference>
<evidence type="ECO:0000313" key="7">
    <source>
        <dbReference type="Proteomes" id="UP001180845"/>
    </source>
</evidence>
<comment type="similarity">
    <text evidence="2 4">Belongs to the Nudix hydrolase family.</text>
</comment>
<dbReference type="CDD" id="cd04673">
    <property type="entry name" value="NUDIX_ADPRase"/>
    <property type="match status" value="1"/>
</dbReference>
<dbReference type="Proteomes" id="UP001180845">
    <property type="component" value="Unassembled WGS sequence"/>
</dbReference>
<dbReference type="PROSITE" id="PS00893">
    <property type="entry name" value="NUDIX_BOX"/>
    <property type="match status" value="1"/>
</dbReference>
<dbReference type="SUPFAM" id="SSF55811">
    <property type="entry name" value="Nudix"/>
    <property type="match status" value="1"/>
</dbReference>
<evidence type="ECO:0000256" key="3">
    <source>
        <dbReference type="ARBA" id="ARBA00022801"/>
    </source>
</evidence>
<keyword evidence="3 4" id="KW-0378">Hydrolase</keyword>
<dbReference type="GO" id="GO:0016787">
    <property type="term" value="F:hydrolase activity"/>
    <property type="evidence" value="ECO:0007669"/>
    <property type="project" value="UniProtKB-KW"/>
</dbReference>
<evidence type="ECO:0000256" key="4">
    <source>
        <dbReference type="RuleBase" id="RU003476"/>
    </source>
</evidence>
<dbReference type="PANTHER" id="PTHR43046:SF14">
    <property type="entry name" value="MUTT_NUDIX FAMILY PROTEIN"/>
    <property type="match status" value="1"/>
</dbReference>
<protein>
    <submittedName>
        <fullName evidence="6">ADP-ribose pyrophosphatase YjhB (NUDIX family)</fullName>
    </submittedName>
</protein>
<proteinExistence type="inferred from homology"/>
<accession>A0AAE3ZH73</accession>
<dbReference type="PANTHER" id="PTHR43046">
    <property type="entry name" value="GDP-MANNOSE MANNOSYL HYDROLASE"/>
    <property type="match status" value="1"/>
</dbReference>
<dbReference type="InterPro" id="IPR020476">
    <property type="entry name" value="Nudix_hydrolase"/>
</dbReference>
<sequence length="142" mass="15567">MIISEPSVIRCVGAVVHDSRGRLLLILRDNAPGRGKWSLPGGRVEPGETDQAAVRREVREETGLSVTVGSLAGRLRWSGSQGSYEILDYHCRSDHEELCPGDDAADAAWIGHAMFTTLQRAGSLTEHLGDFLRDWGCLPRDE</sequence>
<dbReference type="EMBL" id="JAVDXW010000001">
    <property type="protein sequence ID" value="MDR7302864.1"/>
    <property type="molecule type" value="Genomic_DNA"/>
</dbReference>
<dbReference type="Gene3D" id="3.90.79.10">
    <property type="entry name" value="Nucleoside Triphosphate Pyrophosphohydrolase"/>
    <property type="match status" value="1"/>
</dbReference>
<reference evidence="6" key="1">
    <citation type="submission" date="2023-07" db="EMBL/GenBank/DDBJ databases">
        <title>Sequencing the genomes of 1000 actinobacteria strains.</title>
        <authorList>
            <person name="Klenk H.-P."/>
        </authorList>
    </citation>
    <scope>NUCLEOTIDE SEQUENCE</scope>
    <source>
        <strain evidence="6">DSM 45977</strain>
    </source>
</reference>
<evidence type="ECO:0000313" key="6">
    <source>
        <dbReference type="EMBL" id="MDR7302864.1"/>
    </source>
</evidence>
<organism evidence="6 7">
    <name type="scientific">Haloactinomyces albus</name>
    <dbReference type="NCBI Taxonomy" id="1352928"/>
    <lineage>
        <taxon>Bacteria</taxon>
        <taxon>Bacillati</taxon>
        <taxon>Actinomycetota</taxon>
        <taxon>Actinomycetes</taxon>
        <taxon>Actinopolysporales</taxon>
        <taxon>Actinopolysporaceae</taxon>
        <taxon>Haloactinomyces</taxon>
    </lineage>
</organism>
<dbReference type="InterPro" id="IPR015797">
    <property type="entry name" value="NUDIX_hydrolase-like_dom_sf"/>
</dbReference>
<dbReference type="InterPro" id="IPR000086">
    <property type="entry name" value="NUDIX_hydrolase_dom"/>
</dbReference>
<dbReference type="RefSeq" id="WP_310274760.1">
    <property type="nucleotide sequence ID" value="NZ_JAVDXW010000001.1"/>
</dbReference>
<dbReference type="PRINTS" id="PR00502">
    <property type="entry name" value="NUDIXFAMILY"/>
</dbReference>
<keyword evidence="7" id="KW-1185">Reference proteome</keyword>
<feature type="domain" description="Nudix hydrolase" evidence="5">
    <location>
        <begin position="7"/>
        <end position="132"/>
    </location>
</feature>
<comment type="caution">
    <text evidence="6">The sequence shown here is derived from an EMBL/GenBank/DDBJ whole genome shotgun (WGS) entry which is preliminary data.</text>
</comment>
<dbReference type="AlphaFoldDB" id="A0AAE3ZH73"/>
<evidence type="ECO:0000256" key="2">
    <source>
        <dbReference type="ARBA" id="ARBA00005582"/>
    </source>
</evidence>
<evidence type="ECO:0000256" key="1">
    <source>
        <dbReference type="ARBA" id="ARBA00001946"/>
    </source>
</evidence>
<gene>
    <name evidence="6" type="ORF">JOF55_003045</name>
</gene>
<dbReference type="InterPro" id="IPR020084">
    <property type="entry name" value="NUDIX_hydrolase_CS"/>
</dbReference>
<comment type="cofactor">
    <cofactor evidence="1">
        <name>Mg(2+)</name>
        <dbReference type="ChEBI" id="CHEBI:18420"/>
    </cofactor>
</comment>
<dbReference type="PROSITE" id="PS51462">
    <property type="entry name" value="NUDIX"/>
    <property type="match status" value="1"/>
</dbReference>